<sequence length="146" mass="16431">MTSVTRLQESEKMRREEDDDIYEFVSNDTIKRAEEMCSSLSSNIGLERRGQTTYYQGAVSDMNEMGGRFSKVTVADSGKSADQLTLIADKPLPSSNNALLVFRAGPGDDMKYIGKHADSRPGQRQDDEDESKHITTYTILRDVRKK</sequence>
<reference evidence="2 3" key="1">
    <citation type="submission" date="2018-08" db="EMBL/GenBank/DDBJ databases">
        <title>Wenzhouxiangella salilacus sp. nov., a novel bacterium isolated from a saline lake in Xinjiang Province, China.</title>
        <authorList>
            <person name="Han S."/>
        </authorList>
    </citation>
    <scope>NUCLEOTIDE SEQUENCE [LARGE SCALE GENOMIC DNA]</scope>
    <source>
        <strain evidence="2 3">XDB06</strain>
    </source>
</reference>
<comment type="caution">
    <text evidence="2">The sequence shown here is derived from an EMBL/GenBank/DDBJ whole genome shotgun (WGS) entry which is preliminary data.</text>
</comment>
<feature type="region of interest" description="Disordered" evidence="1">
    <location>
        <begin position="114"/>
        <end position="146"/>
    </location>
</feature>
<organism evidence="2 3">
    <name type="scientific">Wenzhouxiangella sediminis</name>
    <dbReference type="NCBI Taxonomy" id="1792836"/>
    <lineage>
        <taxon>Bacteria</taxon>
        <taxon>Pseudomonadati</taxon>
        <taxon>Pseudomonadota</taxon>
        <taxon>Gammaproteobacteria</taxon>
        <taxon>Chromatiales</taxon>
        <taxon>Wenzhouxiangellaceae</taxon>
        <taxon>Wenzhouxiangella</taxon>
    </lineage>
</organism>
<gene>
    <name evidence="2" type="ORF">DZC52_04905</name>
</gene>
<proteinExistence type="predicted"/>
<feature type="compositionally biased region" description="Basic and acidic residues" evidence="1">
    <location>
        <begin position="114"/>
        <end position="133"/>
    </location>
</feature>
<evidence type="ECO:0000313" key="2">
    <source>
        <dbReference type="EMBL" id="RFF31165.1"/>
    </source>
</evidence>
<evidence type="ECO:0000313" key="3">
    <source>
        <dbReference type="Proteomes" id="UP000260351"/>
    </source>
</evidence>
<dbReference type="Proteomes" id="UP000260351">
    <property type="component" value="Unassembled WGS sequence"/>
</dbReference>
<name>A0A3E1KA31_9GAMM</name>
<protein>
    <submittedName>
        <fullName evidence="2">Uncharacterized protein</fullName>
    </submittedName>
</protein>
<evidence type="ECO:0000256" key="1">
    <source>
        <dbReference type="SAM" id="MobiDB-lite"/>
    </source>
</evidence>
<dbReference type="AlphaFoldDB" id="A0A3E1KA31"/>
<accession>A0A3E1KA31</accession>
<dbReference type="EMBL" id="QUZK01000022">
    <property type="protein sequence ID" value="RFF31165.1"/>
    <property type="molecule type" value="Genomic_DNA"/>
</dbReference>
<keyword evidence="3" id="KW-1185">Reference proteome</keyword>